<dbReference type="Proteomes" id="UP000231409">
    <property type="component" value="Unassembled WGS sequence"/>
</dbReference>
<keyword evidence="6" id="KW-1185">Reference proteome</keyword>
<evidence type="ECO:0000256" key="1">
    <source>
        <dbReference type="ARBA" id="ARBA00022727"/>
    </source>
</evidence>
<dbReference type="GO" id="GO:0006164">
    <property type="term" value="P:purine nucleotide biosynthetic process"/>
    <property type="evidence" value="ECO:0007669"/>
    <property type="project" value="TreeGrafter"/>
</dbReference>
<dbReference type="GO" id="GO:0006015">
    <property type="term" value="P:5-phosphoribose 1-diphosphate biosynthetic process"/>
    <property type="evidence" value="ECO:0007669"/>
    <property type="project" value="TreeGrafter"/>
</dbReference>
<evidence type="ECO:0000313" key="5">
    <source>
        <dbReference type="EMBL" id="PHQ13662.1"/>
    </source>
</evidence>
<dbReference type="Pfam" id="PF13793">
    <property type="entry name" value="Pribosyltran_N"/>
    <property type="match status" value="1"/>
</dbReference>
<dbReference type="InterPro" id="IPR000836">
    <property type="entry name" value="PRTase_dom"/>
</dbReference>
<dbReference type="RefSeq" id="WP_099615958.1">
    <property type="nucleotide sequence ID" value="NZ_KZ319378.1"/>
</dbReference>
<keyword evidence="1 2" id="KW-0545">Nucleotide biosynthesis</keyword>
<dbReference type="AlphaFoldDB" id="A0A2G1UGS7"/>
<evidence type="ECO:0000259" key="4">
    <source>
        <dbReference type="Pfam" id="PF13793"/>
    </source>
</evidence>
<proteinExistence type="inferred from homology"/>
<dbReference type="NCBIfam" id="NF005537">
    <property type="entry name" value="PRK07199.1"/>
    <property type="match status" value="1"/>
</dbReference>
<dbReference type="CDD" id="cd06223">
    <property type="entry name" value="PRTases_typeI"/>
    <property type="match status" value="1"/>
</dbReference>
<evidence type="ECO:0000313" key="6">
    <source>
        <dbReference type="Proteomes" id="UP000231409"/>
    </source>
</evidence>
<dbReference type="GO" id="GO:0005737">
    <property type="term" value="C:cytoplasm"/>
    <property type="evidence" value="ECO:0007669"/>
    <property type="project" value="TreeGrafter"/>
</dbReference>
<dbReference type="InterPro" id="IPR029057">
    <property type="entry name" value="PRTase-like"/>
</dbReference>
<dbReference type="Pfam" id="PF00156">
    <property type="entry name" value="Pribosyltran"/>
    <property type="match status" value="1"/>
</dbReference>
<sequence length="306" mass="33908">MIVDIIEKNVLFSLTPHPLQEKLCDQLNLEPGSLEVRRFPDGESYLRVLTSVKGANCVILADLTHPDTKYLALLFLFETLRELGARSIGLVAPYLCYMRQDRRFEEGEAVTSRVFAQSLSLHIDWLITVDPHLHRYQSLDEIYSIPTQVVQGAPALADWLRGQNGLLLVGPDAESEQWVSSIAQASNHPYVIGTKQRLGDRRVEVTLPDISAYNGRKAVIIDDVISSGRTIGECVRALKAQGTEAILCAAVHGIFAEASDTYLLGTGLQTLVTTNTVPHSSNEIDVSELLVPPVRHFLNQVEGERR</sequence>
<dbReference type="Gene3D" id="3.40.50.2020">
    <property type="match status" value="2"/>
</dbReference>
<protein>
    <submittedName>
        <fullName evidence="5">Ribose-phosphate pyrophosphokinase</fullName>
    </submittedName>
</protein>
<gene>
    <name evidence="5" type="ORF">CLH61_17030</name>
</gene>
<reference evidence="5 6" key="1">
    <citation type="submission" date="2017-09" db="EMBL/GenBank/DDBJ databases">
        <title>The draft genome sequences of Marinobacter sp. PWS21.</title>
        <authorList>
            <person name="Cao J."/>
        </authorList>
    </citation>
    <scope>NUCLEOTIDE SEQUENCE [LARGE SCALE GENOMIC DNA]</scope>
    <source>
        <strain evidence="5 6">PWS21</strain>
    </source>
</reference>
<feature type="domain" description="Ribose-phosphate pyrophosphokinase N-terminal" evidence="4">
    <location>
        <begin position="11"/>
        <end position="119"/>
    </location>
</feature>
<dbReference type="PANTHER" id="PTHR10210">
    <property type="entry name" value="RIBOSE-PHOSPHATE DIPHOSPHOKINASE FAMILY MEMBER"/>
    <property type="match status" value="1"/>
</dbReference>
<name>A0A2G1UGS7_9GAMM</name>
<dbReference type="GO" id="GO:0016301">
    <property type="term" value="F:kinase activity"/>
    <property type="evidence" value="ECO:0007669"/>
    <property type="project" value="UniProtKB-KW"/>
</dbReference>
<dbReference type="InterPro" id="IPR005946">
    <property type="entry name" value="Rib-P_diPkinase"/>
</dbReference>
<dbReference type="NCBIfam" id="TIGR01251">
    <property type="entry name" value="ribP_PPkin"/>
    <property type="match status" value="1"/>
</dbReference>
<comment type="similarity">
    <text evidence="2">Belongs to the ribose-phosphate pyrophosphokinase family.</text>
</comment>
<dbReference type="GO" id="GO:0000287">
    <property type="term" value="F:magnesium ion binding"/>
    <property type="evidence" value="ECO:0007669"/>
    <property type="project" value="InterPro"/>
</dbReference>
<keyword evidence="5" id="KW-0418">Kinase</keyword>
<organism evidence="5 6">
    <name type="scientific">Marinobacter profundi</name>
    <dbReference type="NCBI Taxonomy" id="2666256"/>
    <lineage>
        <taxon>Bacteria</taxon>
        <taxon>Pseudomonadati</taxon>
        <taxon>Pseudomonadota</taxon>
        <taxon>Gammaproteobacteria</taxon>
        <taxon>Pseudomonadales</taxon>
        <taxon>Marinobacteraceae</taxon>
        <taxon>Marinobacter</taxon>
    </lineage>
</organism>
<keyword evidence="5" id="KW-0808">Transferase</keyword>
<feature type="domain" description="Phosphoribosyltransferase" evidence="3">
    <location>
        <begin position="141"/>
        <end position="252"/>
    </location>
</feature>
<dbReference type="InterPro" id="IPR029099">
    <property type="entry name" value="Pribosyltran_N"/>
</dbReference>
<accession>A0A2G1UGS7</accession>
<evidence type="ECO:0000259" key="3">
    <source>
        <dbReference type="Pfam" id="PF00156"/>
    </source>
</evidence>
<dbReference type="PANTHER" id="PTHR10210:SF41">
    <property type="entry name" value="RIBOSE-PHOSPHATE PYROPHOSPHOKINASE 1, CHLOROPLASTIC"/>
    <property type="match status" value="1"/>
</dbReference>
<evidence type="ECO:0000256" key="2">
    <source>
        <dbReference type="RuleBase" id="RU004324"/>
    </source>
</evidence>
<dbReference type="GO" id="GO:0004749">
    <property type="term" value="F:ribose phosphate diphosphokinase activity"/>
    <property type="evidence" value="ECO:0007669"/>
    <property type="project" value="TreeGrafter"/>
</dbReference>
<comment type="caution">
    <text evidence="5">The sequence shown here is derived from an EMBL/GenBank/DDBJ whole genome shotgun (WGS) entry which is preliminary data.</text>
</comment>
<dbReference type="EMBL" id="NTFH01000017">
    <property type="protein sequence ID" value="PHQ13662.1"/>
    <property type="molecule type" value="Genomic_DNA"/>
</dbReference>
<dbReference type="SUPFAM" id="SSF53271">
    <property type="entry name" value="PRTase-like"/>
    <property type="match status" value="2"/>
</dbReference>
<dbReference type="SMART" id="SM01400">
    <property type="entry name" value="Pribosyltran_N"/>
    <property type="match status" value="1"/>
</dbReference>
<dbReference type="GO" id="GO:0002189">
    <property type="term" value="C:ribose phosphate diphosphokinase complex"/>
    <property type="evidence" value="ECO:0007669"/>
    <property type="project" value="TreeGrafter"/>
</dbReference>